<comment type="caution">
    <text evidence="6">The sequence shown here is derived from an EMBL/GenBank/DDBJ whole genome shotgun (WGS) entry which is preliminary data.</text>
</comment>
<dbReference type="GO" id="GO:0016757">
    <property type="term" value="F:glycosyltransferase activity"/>
    <property type="evidence" value="ECO:0007669"/>
    <property type="project" value="UniProtKB-KW"/>
</dbReference>
<gene>
    <name evidence="6" type="ORF">KI387_010538</name>
</gene>
<evidence type="ECO:0000256" key="4">
    <source>
        <dbReference type="ARBA" id="ARBA00022968"/>
    </source>
</evidence>
<proteinExistence type="predicted"/>
<evidence type="ECO:0000313" key="7">
    <source>
        <dbReference type="Proteomes" id="UP000824469"/>
    </source>
</evidence>
<comment type="subcellular location">
    <subcellularLocation>
        <location evidence="1">Golgi apparatus membrane</location>
        <topology evidence="1">Single-pass type II membrane protein</topology>
    </subcellularLocation>
</comment>
<keyword evidence="3" id="KW-0808">Transferase</keyword>
<evidence type="ECO:0000313" key="6">
    <source>
        <dbReference type="EMBL" id="KAH9306134.1"/>
    </source>
</evidence>
<dbReference type="EMBL" id="JAHRHJ020000008">
    <property type="protein sequence ID" value="KAH9306134.1"/>
    <property type="molecule type" value="Genomic_DNA"/>
</dbReference>
<evidence type="ECO:0000256" key="5">
    <source>
        <dbReference type="ARBA" id="ARBA00023034"/>
    </source>
</evidence>
<dbReference type="Proteomes" id="UP000824469">
    <property type="component" value="Unassembled WGS sequence"/>
</dbReference>
<keyword evidence="4" id="KW-0812">Transmembrane</keyword>
<sequence length="128" mass="14848">MTVVGKRKTTGKVEKEVRNVVQSKTHRSRAINPQNNHSHARLSHWGSNSVEVLQEQQDDLDLFDNNILIYPLMITSWTKMPLIMDSMIAHSEAEGMWWIDMIGHGWDKYVYVKRSWVGENVEQSPKIS</sequence>
<dbReference type="AlphaFoldDB" id="A0AA38FM01"/>
<name>A0AA38FM01_TAXCH</name>
<evidence type="ECO:0000256" key="1">
    <source>
        <dbReference type="ARBA" id="ARBA00004323"/>
    </source>
</evidence>
<dbReference type="GO" id="GO:0000139">
    <property type="term" value="C:Golgi membrane"/>
    <property type="evidence" value="ECO:0007669"/>
    <property type="project" value="UniProtKB-SubCell"/>
</dbReference>
<organism evidence="6 7">
    <name type="scientific">Taxus chinensis</name>
    <name type="common">Chinese yew</name>
    <name type="synonym">Taxus wallichiana var. chinensis</name>
    <dbReference type="NCBI Taxonomy" id="29808"/>
    <lineage>
        <taxon>Eukaryota</taxon>
        <taxon>Viridiplantae</taxon>
        <taxon>Streptophyta</taxon>
        <taxon>Embryophyta</taxon>
        <taxon>Tracheophyta</taxon>
        <taxon>Spermatophyta</taxon>
        <taxon>Pinopsida</taxon>
        <taxon>Pinidae</taxon>
        <taxon>Conifers II</taxon>
        <taxon>Cupressales</taxon>
        <taxon>Taxaceae</taxon>
        <taxon>Taxus</taxon>
    </lineage>
</organism>
<protein>
    <submittedName>
        <fullName evidence="6">Uncharacterized protein</fullName>
    </submittedName>
</protein>
<keyword evidence="5" id="KW-0333">Golgi apparatus</keyword>
<dbReference type="Pfam" id="PF05637">
    <property type="entry name" value="Glyco_transf_34"/>
    <property type="match status" value="1"/>
</dbReference>
<evidence type="ECO:0000256" key="3">
    <source>
        <dbReference type="ARBA" id="ARBA00022679"/>
    </source>
</evidence>
<keyword evidence="4" id="KW-0735">Signal-anchor</keyword>
<reference evidence="6 7" key="1">
    <citation type="journal article" date="2021" name="Nat. Plants">
        <title>The Taxus genome provides insights into paclitaxel biosynthesis.</title>
        <authorList>
            <person name="Xiong X."/>
            <person name="Gou J."/>
            <person name="Liao Q."/>
            <person name="Li Y."/>
            <person name="Zhou Q."/>
            <person name="Bi G."/>
            <person name="Li C."/>
            <person name="Du R."/>
            <person name="Wang X."/>
            <person name="Sun T."/>
            <person name="Guo L."/>
            <person name="Liang H."/>
            <person name="Lu P."/>
            <person name="Wu Y."/>
            <person name="Zhang Z."/>
            <person name="Ro D.K."/>
            <person name="Shang Y."/>
            <person name="Huang S."/>
            <person name="Yan J."/>
        </authorList>
    </citation>
    <scope>NUCLEOTIDE SEQUENCE [LARGE SCALE GENOMIC DNA]</scope>
    <source>
        <strain evidence="6">Ta-2019</strain>
    </source>
</reference>
<dbReference type="InterPro" id="IPR008630">
    <property type="entry name" value="Glyco_trans_34"/>
</dbReference>
<evidence type="ECO:0000256" key="2">
    <source>
        <dbReference type="ARBA" id="ARBA00022676"/>
    </source>
</evidence>
<accession>A0AA38FM01</accession>
<keyword evidence="2" id="KW-0328">Glycosyltransferase</keyword>
<keyword evidence="7" id="KW-1185">Reference proteome</keyword>